<dbReference type="InterPro" id="IPR053156">
    <property type="entry name" value="T6SS_TssM-like"/>
</dbReference>
<organism evidence="2 3">
    <name type="scientific">Salmonella enterica subsp. arizonae</name>
    <dbReference type="NCBI Taxonomy" id="59203"/>
    <lineage>
        <taxon>Bacteria</taxon>
        <taxon>Pseudomonadati</taxon>
        <taxon>Pseudomonadota</taxon>
        <taxon>Gammaproteobacteria</taxon>
        <taxon>Enterobacterales</taxon>
        <taxon>Enterobacteriaceae</taxon>
        <taxon>Salmonella</taxon>
    </lineage>
</organism>
<dbReference type="AlphaFoldDB" id="A0A2X4WSZ1"/>
<reference evidence="2 3" key="1">
    <citation type="submission" date="2018-06" db="EMBL/GenBank/DDBJ databases">
        <authorList>
            <consortium name="Pathogen Informatics"/>
            <person name="Doyle S."/>
        </authorList>
    </citation>
    <scope>NUCLEOTIDE SEQUENCE [LARGE SCALE GENOMIC DNA]</scope>
    <source>
        <strain evidence="2 3">NCTC7307</strain>
    </source>
</reference>
<dbReference type="EMBL" id="LS483466">
    <property type="protein sequence ID" value="SQI27104.1"/>
    <property type="molecule type" value="Genomic_DNA"/>
</dbReference>
<dbReference type="PANTHER" id="PTHR36153:SF5">
    <property type="entry name" value="EXPORTED PROTEIN"/>
    <property type="match status" value="1"/>
</dbReference>
<feature type="domain" description="Type VI secretion system component TssM1 helical" evidence="1">
    <location>
        <begin position="31"/>
        <end position="73"/>
    </location>
</feature>
<dbReference type="Pfam" id="PF21070">
    <property type="entry name" value="IcmF_helical"/>
    <property type="match status" value="1"/>
</dbReference>
<keyword evidence="3" id="KW-1185">Reference proteome</keyword>
<gene>
    <name evidence="2" type="primary">icmF_5</name>
    <name evidence="2" type="ORF">NCTC7307_04481</name>
</gene>
<name>A0A2X4WSZ1_SALER</name>
<sequence length="84" mass="9796">MAKTLPDPLNRWVGKLADQAWHVVMVEAVHHMELEWNDKVVKTFNTQLAGRYPFNPAAKQDASLDAFERFFNQTAYWMSSTKRI</sequence>
<dbReference type="InterPro" id="IPR048677">
    <property type="entry name" value="TssM1_hel"/>
</dbReference>
<evidence type="ECO:0000313" key="3">
    <source>
        <dbReference type="Proteomes" id="UP000248731"/>
    </source>
</evidence>
<dbReference type="PANTHER" id="PTHR36153">
    <property type="entry name" value="INNER MEMBRANE PROTEIN-RELATED"/>
    <property type="match status" value="1"/>
</dbReference>
<accession>A0A2X4WSZ1</accession>
<dbReference type="Proteomes" id="UP000248731">
    <property type="component" value="Chromosome 1"/>
</dbReference>
<evidence type="ECO:0000313" key="2">
    <source>
        <dbReference type="EMBL" id="SQI27104.1"/>
    </source>
</evidence>
<protein>
    <submittedName>
        <fullName evidence="2">Type VI secretion protein IcmF</fullName>
    </submittedName>
</protein>
<evidence type="ECO:0000259" key="1">
    <source>
        <dbReference type="Pfam" id="PF21070"/>
    </source>
</evidence>
<proteinExistence type="predicted"/>